<accession>A0A6C0AHD6</accession>
<dbReference type="AlphaFoldDB" id="A0A6C0AHD6"/>
<evidence type="ECO:0000313" key="2">
    <source>
        <dbReference type="EMBL" id="QHS79056.1"/>
    </source>
</evidence>
<reference evidence="2" key="1">
    <citation type="journal article" date="2020" name="Nature">
        <title>Giant virus diversity and host interactions through global metagenomics.</title>
        <authorList>
            <person name="Schulz F."/>
            <person name="Roux S."/>
            <person name="Paez-Espino D."/>
            <person name="Jungbluth S."/>
            <person name="Walsh D.A."/>
            <person name="Denef V.J."/>
            <person name="McMahon K.D."/>
            <person name="Konstantinidis K.T."/>
            <person name="Eloe-Fadrosh E.A."/>
            <person name="Kyrpides N.C."/>
            <person name="Woyke T."/>
        </authorList>
    </citation>
    <scope>NUCLEOTIDE SEQUENCE</scope>
    <source>
        <strain evidence="2">GVMAG-S-1035118-87</strain>
    </source>
</reference>
<name>A0A6C0AHD6_9ZZZZ</name>
<sequence length="206" mass="23388">MDKWDNCQDVEQILDNLRINSVNLADYHRKRFYHFKSFGKYFRIPVIVLSSITASASVGLQPVVRQDIISGITCLLGFGVAVISSMEMYLGIQSAMDHEIALSRDYYSLAIDIFKCINLSREHRSDEPKSYLDKKYAEYQALRETSSLLKRKLNVDLLAPIPDGMENISVDASSIRKIPLTKSIQTSTDSLRSESPARQDELFEAI</sequence>
<dbReference type="EMBL" id="MN740625">
    <property type="protein sequence ID" value="QHS79056.1"/>
    <property type="molecule type" value="Genomic_DNA"/>
</dbReference>
<proteinExistence type="predicted"/>
<feature type="transmembrane region" description="Helical" evidence="1">
    <location>
        <begin position="68"/>
        <end position="90"/>
    </location>
</feature>
<feature type="transmembrane region" description="Helical" evidence="1">
    <location>
        <begin position="41"/>
        <end position="62"/>
    </location>
</feature>
<evidence type="ECO:0000256" key="1">
    <source>
        <dbReference type="SAM" id="Phobius"/>
    </source>
</evidence>
<protein>
    <recommendedName>
        <fullName evidence="3">VP11</fullName>
    </recommendedName>
</protein>
<evidence type="ECO:0008006" key="3">
    <source>
        <dbReference type="Google" id="ProtNLM"/>
    </source>
</evidence>
<organism evidence="2">
    <name type="scientific">viral metagenome</name>
    <dbReference type="NCBI Taxonomy" id="1070528"/>
    <lineage>
        <taxon>unclassified sequences</taxon>
        <taxon>metagenomes</taxon>
        <taxon>organismal metagenomes</taxon>
    </lineage>
</organism>
<keyword evidence="1" id="KW-0812">Transmembrane</keyword>
<keyword evidence="1" id="KW-1133">Transmembrane helix</keyword>
<keyword evidence="1" id="KW-0472">Membrane</keyword>